<dbReference type="PANTHER" id="PTHR11164">
    <property type="entry name" value="GLUTAMATE CYSTEINE LIGASE"/>
    <property type="match status" value="1"/>
</dbReference>
<evidence type="ECO:0000256" key="10">
    <source>
        <dbReference type="RuleBase" id="RU367135"/>
    </source>
</evidence>
<evidence type="ECO:0000256" key="8">
    <source>
        <dbReference type="ARBA" id="ARBA00030585"/>
    </source>
</evidence>
<name>A0A7S3S0I4_EMIHU</name>
<evidence type="ECO:0000256" key="5">
    <source>
        <dbReference type="ARBA" id="ARBA00022684"/>
    </source>
</evidence>
<evidence type="ECO:0000256" key="7">
    <source>
        <dbReference type="ARBA" id="ARBA00022840"/>
    </source>
</evidence>
<dbReference type="Gene3D" id="3.30.590.50">
    <property type="match status" value="2"/>
</dbReference>
<evidence type="ECO:0000256" key="4">
    <source>
        <dbReference type="ARBA" id="ARBA00022598"/>
    </source>
</evidence>
<dbReference type="PROSITE" id="PS51257">
    <property type="entry name" value="PROKAR_LIPOPROTEIN"/>
    <property type="match status" value="1"/>
</dbReference>
<proteinExistence type="inferred from homology"/>
<keyword evidence="4 10" id="KW-0436">Ligase</keyword>
<evidence type="ECO:0000256" key="2">
    <source>
        <dbReference type="ARBA" id="ARBA00008100"/>
    </source>
</evidence>
<feature type="chain" id="PRO_5030950730" description="Glutamate--cysteine ligase" evidence="12">
    <location>
        <begin position="28"/>
        <end position="742"/>
    </location>
</feature>
<dbReference type="PANTHER" id="PTHR11164:SF0">
    <property type="entry name" value="GLUTAMATE--CYSTEINE LIGASE CATALYTIC SUBUNIT"/>
    <property type="match status" value="1"/>
</dbReference>
<dbReference type="InterPro" id="IPR014746">
    <property type="entry name" value="Gln_synth/guanido_kin_cat_dom"/>
</dbReference>
<keyword evidence="7 10" id="KW-0067">ATP-binding</keyword>
<evidence type="ECO:0000256" key="9">
    <source>
        <dbReference type="ARBA" id="ARBA00032122"/>
    </source>
</evidence>
<dbReference type="UniPathway" id="UPA00142">
    <property type="reaction ID" value="UER00209"/>
</dbReference>
<feature type="region of interest" description="Disordered" evidence="11">
    <location>
        <begin position="361"/>
        <end position="381"/>
    </location>
</feature>
<dbReference type="GO" id="GO:0005524">
    <property type="term" value="F:ATP binding"/>
    <property type="evidence" value="ECO:0007669"/>
    <property type="project" value="UniProtKB-UniRule"/>
</dbReference>
<evidence type="ECO:0000256" key="6">
    <source>
        <dbReference type="ARBA" id="ARBA00022741"/>
    </source>
</evidence>
<comment type="pathway">
    <text evidence="1 10">Sulfur metabolism; glutathione biosynthesis; glutathione from L-cysteine and L-glutamate: step 1/2.</text>
</comment>
<sequence length="742" mass="82376">MPSPVPRPVHLKLFLGIAALLLSACEAARLPPHIGRVRGGAGEQQLSKDEMFAFDEALPWLSYVREHGVQQFVAMFHDNKALTSDELLWGDEIEYHLVRLDEKQKTAKVALRAEEVLEVLRQKEHQFGRRDGFGEACSWHPEYGAWMVEGTPRVPYGGYTADLRRVEHNMRLRRKRLAAVLRPDEHAITMPAFPTLGVGDFAEPAAAAGNDATLSASAPDALITPLPRFHALTRNIRLRRGSKVDIRAPLLRDAKTDAAELARGIEMDAMAYGMGCCCLQVTFQARDIDESRHLYDHLAVLAPVMLALTAATPVLHGAAAPTSTPPGAQKKKGTDRGRSLLGRLADTDVRWATVAASVDDRTPFERGVPPDESAPRRSAEELAPLAGGGVAPLPKSRYESISVYLANCGGCMKRYNDLDAPVDGRSLERLLEGGVDEDLARHVAHLFVRDPLVIMKSRLRLDDATETDHFENLQGTNWQTVRWKPPPRATACGPQVGWRVEFRSMEVQLTDFENAAFTTFVVLVSRVILAFDLNLYLPLTKVDENMRRAHLRDAVLQQRFWFRKHMAPPEEPVDDPDACEEMSVLEILTGKGDHFPGLIPLIFAYLEAIQCDPETLELMRSYMDLLRRRASGQLATAARWMRARVAAHPSYRGDSRVPDDVAYDLVKACADVAEGRLRASELLGEQPIPPLRTDDAYYVPLMRRTIARGERASLLRAYAARYSAERDGYEGEGGPGGGESLP</sequence>
<dbReference type="GO" id="GO:0004357">
    <property type="term" value="F:glutamate-cysteine ligase activity"/>
    <property type="evidence" value="ECO:0007669"/>
    <property type="project" value="UniProtKB-UniRule"/>
</dbReference>
<dbReference type="Gene3D" id="1.10.8.960">
    <property type="match status" value="1"/>
</dbReference>
<evidence type="ECO:0000256" key="3">
    <source>
        <dbReference type="ARBA" id="ARBA00012220"/>
    </source>
</evidence>
<keyword evidence="6 10" id="KW-0547">Nucleotide-binding</keyword>
<dbReference type="GO" id="GO:0006750">
    <property type="term" value="P:glutathione biosynthetic process"/>
    <property type="evidence" value="ECO:0007669"/>
    <property type="project" value="UniProtKB-UniRule"/>
</dbReference>
<dbReference type="EC" id="6.3.2.2" evidence="3 10"/>
<protein>
    <recommendedName>
        <fullName evidence="3 10">Glutamate--cysteine ligase</fullName>
        <ecNumber evidence="3 10">6.3.2.2</ecNumber>
    </recommendedName>
    <alternativeName>
        <fullName evidence="9 10">Gamma-ECS</fullName>
    </alternativeName>
    <alternativeName>
        <fullName evidence="8 10">Gamma-glutamylcysteine synthetase</fullName>
    </alternativeName>
</protein>
<evidence type="ECO:0000256" key="12">
    <source>
        <dbReference type="SAM" id="SignalP"/>
    </source>
</evidence>
<evidence type="ECO:0000313" key="13">
    <source>
        <dbReference type="EMBL" id="CAE0540506.1"/>
    </source>
</evidence>
<comment type="catalytic activity">
    <reaction evidence="10">
        <text>L-cysteine + L-glutamate + ATP = gamma-L-glutamyl-L-cysteine + ADP + phosphate + H(+)</text>
        <dbReference type="Rhea" id="RHEA:13285"/>
        <dbReference type="ChEBI" id="CHEBI:15378"/>
        <dbReference type="ChEBI" id="CHEBI:29985"/>
        <dbReference type="ChEBI" id="CHEBI:30616"/>
        <dbReference type="ChEBI" id="CHEBI:35235"/>
        <dbReference type="ChEBI" id="CHEBI:43474"/>
        <dbReference type="ChEBI" id="CHEBI:58173"/>
        <dbReference type="ChEBI" id="CHEBI:456216"/>
        <dbReference type="EC" id="6.3.2.2"/>
    </reaction>
</comment>
<reference evidence="13" key="1">
    <citation type="submission" date="2021-01" db="EMBL/GenBank/DDBJ databases">
        <authorList>
            <person name="Corre E."/>
            <person name="Pelletier E."/>
            <person name="Niang G."/>
            <person name="Scheremetjew M."/>
            <person name="Finn R."/>
            <person name="Kale V."/>
            <person name="Holt S."/>
            <person name="Cochrane G."/>
            <person name="Meng A."/>
            <person name="Brown T."/>
            <person name="Cohen L."/>
        </authorList>
    </citation>
    <scope>NUCLEOTIDE SEQUENCE</scope>
    <source>
        <strain evidence="13">379</strain>
    </source>
</reference>
<organism evidence="13">
    <name type="scientific">Emiliania huxleyi</name>
    <name type="common">Coccolithophore</name>
    <name type="synonym">Pontosphaera huxleyi</name>
    <dbReference type="NCBI Taxonomy" id="2903"/>
    <lineage>
        <taxon>Eukaryota</taxon>
        <taxon>Haptista</taxon>
        <taxon>Haptophyta</taxon>
        <taxon>Prymnesiophyceae</taxon>
        <taxon>Isochrysidales</taxon>
        <taxon>Noelaerhabdaceae</taxon>
        <taxon>Emiliania</taxon>
    </lineage>
</organism>
<feature type="signal peptide" evidence="12">
    <location>
        <begin position="1"/>
        <end position="27"/>
    </location>
</feature>
<gene>
    <name evidence="13" type="ORF">EHUX00137_LOCUS11667</name>
</gene>
<dbReference type="AlphaFoldDB" id="A0A7S3S0I4"/>
<dbReference type="SUPFAM" id="SSF55931">
    <property type="entry name" value="Glutamine synthetase/guanido kinase"/>
    <property type="match status" value="1"/>
</dbReference>
<comment type="similarity">
    <text evidence="2 10">Belongs to the glutamate--cysteine ligase type 3 family.</text>
</comment>
<evidence type="ECO:0000256" key="11">
    <source>
        <dbReference type="SAM" id="MobiDB-lite"/>
    </source>
</evidence>
<evidence type="ECO:0000256" key="1">
    <source>
        <dbReference type="ARBA" id="ARBA00005006"/>
    </source>
</evidence>
<keyword evidence="12" id="KW-0732">Signal</keyword>
<dbReference type="InterPro" id="IPR004308">
    <property type="entry name" value="GCS"/>
</dbReference>
<dbReference type="EMBL" id="HBIR01015696">
    <property type="protein sequence ID" value="CAE0540506.1"/>
    <property type="molecule type" value="Transcribed_RNA"/>
</dbReference>
<dbReference type="Pfam" id="PF03074">
    <property type="entry name" value="GCS"/>
    <property type="match status" value="2"/>
</dbReference>
<accession>A0A7S3S0I4</accession>
<keyword evidence="5 10" id="KW-0317">Glutathione biosynthesis</keyword>